<feature type="binding site" evidence="7">
    <location>
        <position position="28"/>
    </location>
    <ligand>
        <name>S-adenosyl-L-methionine</name>
        <dbReference type="ChEBI" id="CHEBI:59789"/>
    </ligand>
</feature>
<dbReference type="InterPro" id="IPR001737">
    <property type="entry name" value="KsgA/Erm"/>
</dbReference>
<evidence type="ECO:0000256" key="5">
    <source>
        <dbReference type="ARBA" id="ARBA00035020"/>
    </source>
</evidence>
<reference evidence="9" key="1">
    <citation type="submission" date="2022-01" db="EMBL/GenBank/DDBJ databases">
        <title>Genome Sequence Resource for Two Populations of Ditylenchus destructor, the Migratory Endoparasitic Phytonematode.</title>
        <authorList>
            <person name="Zhang H."/>
            <person name="Lin R."/>
            <person name="Xie B."/>
        </authorList>
    </citation>
    <scope>NUCLEOTIDE SEQUENCE</scope>
    <source>
        <strain evidence="9">BazhouSP</strain>
    </source>
</reference>
<dbReference type="GO" id="GO:0000179">
    <property type="term" value="F:rRNA (adenine-N6,N6-)-dimethyltransferase activity"/>
    <property type="evidence" value="ECO:0007669"/>
    <property type="project" value="UniProtKB-UniRule"/>
</dbReference>
<evidence type="ECO:0000256" key="4">
    <source>
        <dbReference type="ARBA" id="ARBA00022884"/>
    </source>
</evidence>
<keyword evidence="1 7" id="KW-0489">Methyltransferase</keyword>
<dbReference type="PANTHER" id="PTHR11727:SF7">
    <property type="entry name" value="DIMETHYLADENOSINE TRANSFERASE-RELATED"/>
    <property type="match status" value="1"/>
</dbReference>
<comment type="caution">
    <text evidence="9">The sequence shown here is derived from an EMBL/GenBank/DDBJ whole genome shotgun (WGS) entry which is preliminary data.</text>
</comment>
<evidence type="ECO:0000256" key="8">
    <source>
        <dbReference type="RuleBase" id="RU362106"/>
    </source>
</evidence>
<evidence type="ECO:0000256" key="7">
    <source>
        <dbReference type="PROSITE-ProRule" id="PRU01026"/>
    </source>
</evidence>
<dbReference type="PROSITE" id="PS01131">
    <property type="entry name" value="RRNA_A_DIMETH"/>
    <property type="match status" value="1"/>
</dbReference>
<dbReference type="GO" id="GO:0005730">
    <property type="term" value="C:nucleolus"/>
    <property type="evidence" value="ECO:0007669"/>
    <property type="project" value="TreeGrafter"/>
</dbReference>
<evidence type="ECO:0000256" key="3">
    <source>
        <dbReference type="ARBA" id="ARBA00022691"/>
    </source>
</evidence>
<organism evidence="9 10">
    <name type="scientific">Ditylenchus destructor</name>
    <dbReference type="NCBI Taxonomy" id="166010"/>
    <lineage>
        <taxon>Eukaryota</taxon>
        <taxon>Metazoa</taxon>
        <taxon>Ecdysozoa</taxon>
        <taxon>Nematoda</taxon>
        <taxon>Chromadorea</taxon>
        <taxon>Rhabditida</taxon>
        <taxon>Tylenchina</taxon>
        <taxon>Tylenchomorpha</taxon>
        <taxon>Sphaerularioidea</taxon>
        <taxon>Anguinidae</taxon>
        <taxon>Anguininae</taxon>
        <taxon>Ditylenchus</taxon>
    </lineage>
</organism>
<gene>
    <name evidence="9" type="ORF">DdX_07983</name>
</gene>
<comment type="function">
    <text evidence="6">Specifically dimethylates two adjacent adenosines in the loop of a conserved hairpin near the 3'-end of 18S rRNA in the 40S particle. Involved in the pre-rRNA processing steps leading to small-subunit rRNA production independently of its RNA-modifying catalytic activity. Part of the small subunit (SSU) processome, first precursor of the small eukaryotic ribosomal subunit. During the assembly of the SSU processome in the nucleolus, many ribosome biogenesis factors, an RNA chaperone and ribosomal proteins associate with the nascent pre-rRNA and work in concert to generate RNA folding, modifications, rearrangements and cleavage as well as targeted degradation of pre-ribosomal RNA by the RNA exosome.</text>
</comment>
<dbReference type="Proteomes" id="UP001201812">
    <property type="component" value="Unassembled WGS sequence"/>
</dbReference>
<keyword evidence="10" id="KW-1185">Reference proteome</keyword>
<comment type="subunit">
    <text evidence="5">Part of the small subunit (SSU) processome, composed of more than 70 proteins and the RNA chaperone small nucleolar RNA (snoRNA) U3.</text>
</comment>
<dbReference type="InterPro" id="IPR029063">
    <property type="entry name" value="SAM-dependent_MTases_sf"/>
</dbReference>
<dbReference type="AlphaFoldDB" id="A0AAD4R818"/>
<evidence type="ECO:0000313" key="9">
    <source>
        <dbReference type="EMBL" id="KAI1715659.1"/>
    </source>
</evidence>
<dbReference type="EMBL" id="JAKKPZ010000011">
    <property type="protein sequence ID" value="KAI1715659.1"/>
    <property type="molecule type" value="Genomic_DNA"/>
</dbReference>
<keyword evidence="8" id="KW-0698">rRNA processing</keyword>
<comment type="similarity">
    <text evidence="7 8">Belongs to the class I-like SAM-binding methyltransferase superfamily. rRNA adenine N(6)-methyltransferase family.</text>
</comment>
<keyword evidence="2 7" id="KW-0808">Transferase</keyword>
<proteinExistence type="inferred from homology"/>
<dbReference type="Pfam" id="PF00398">
    <property type="entry name" value="RrnaAD"/>
    <property type="match status" value="1"/>
</dbReference>
<feature type="binding site" evidence="7">
    <location>
        <position position="53"/>
    </location>
    <ligand>
        <name>S-adenosyl-L-methionine</name>
        <dbReference type="ChEBI" id="CHEBI:59789"/>
    </ligand>
</feature>
<dbReference type="EC" id="2.1.1.-" evidence="8"/>
<evidence type="ECO:0000256" key="2">
    <source>
        <dbReference type="ARBA" id="ARBA00022679"/>
    </source>
</evidence>
<keyword evidence="3 7" id="KW-0949">S-adenosyl-L-methionine</keyword>
<comment type="caution">
    <text evidence="7">Lacks conserved residue(s) required for the propagation of feature annotation.</text>
</comment>
<name>A0AAD4R818_9BILA</name>
<keyword evidence="4 7" id="KW-0694">RNA-binding</keyword>
<evidence type="ECO:0000313" key="10">
    <source>
        <dbReference type="Proteomes" id="UP001201812"/>
    </source>
</evidence>
<feature type="binding site" evidence="7">
    <location>
        <position position="74"/>
    </location>
    <ligand>
        <name>S-adenosyl-L-methionine</name>
        <dbReference type="ChEBI" id="CHEBI:59789"/>
    </ligand>
</feature>
<dbReference type="Gene3D" id="3.40.50.150">
    <property type="entry name" value="Vaccinia Virus protein VP39"/>
    <property type="match status" value="1"/>
</dbReference>
<dbReference type="PANTHER" id="PTHR11727">
    <property type="entry name" value="DIMETHYLADENOSINE TRANSFERASE"/>
    <property type="match status" value="1"/>
</dbReference>
<dbReference type="GO" id="GO:0003723">
    <property type="term" value="F:RNA binding"/>
    <property type="evidence" value="ECO:0007669"/>
    <property type="project" value="UniProtKB-UniRule"/>
</dbReference>
<dbReference type="InterPro" id="IPR020596">
    <property type="entry name" value="rRNA_Ade_Mease_Trfase_CS"/>
</dbReference>
<sequence>MGKPKMKAGKERNVQALPFNKEKGQHILKNPGIVAAIIEKSALKPTDVVMEVGPGTGNLSMKIMEKAKKLIAFEVDKRMIAELKKRVIGTEAQHKLTVLPGKAHVNFSSPEIDIVWQAQKF</sequence>
<accession>A0AAD4R818</accession>
<dbReference type="SUPFAM" id="SSF53335">
    <property type="entry name" value="S-adenosyl-L-methionine-dependent methyltransferases"/>
    <property type="match status" value="1"/>
</dbReference>
<evidence type="ECO:0000256" key="6">
    <source>
        <dbReference type="ARBA" id="ARBA00046134"/>
    </source>
</evidence>
<evidence type="ECO:0000256" key="1">
    <source>
        <dbReference type="ARBA" id="ARBA00022603"/>
    </source>
</evidence>
<protein>
    <recommendedName>
        <fullName evidence="8">rRNA adenine N(6)-methyltransferase</fullName>
        <ecNumber evidence="8">2.1.1.-</ecNumber>
    </recommendedName>
</protein>
<dbReference type="PROSITE" id="PS51689">
    <property type="entry name" value="SAM_RNA_A_N6_MT"/>
    <property type="match status" value="1"/>
</dbReference>
<feature type="binding site" evidence="7">
    <location>
        <position position="26"/>
    </location>
    <ligand>
        <name>S-adenosyl-L-methionine</name>
        <dbReference type="ChEBI" id="CHEBI:59789"/>
    </ligand>
</feature>